<name>A0A3D8PIU2_9BACI</name>
<keyword evidence="1" id="KW-0812">Transmembrane</keyword>
<proteinExistence type="predicted"/>
<feature type="domain" description="YcxB-like C-terminal" evidence="2">
    <location>
        <begin position="65"/>
        <end position="124"/>
    </location>
</feature>
<keyword evidence="1" id="KW-1133">Transmembrane helix</keyword>
<gene>
    <name evidence="3" type="ORF">CWR45_18215</name>
</gene>
<evidence type="ECO:0000313" key="3">
    <source>
        <dbReference type="EMBL" id="RDW15105.1"/>
    </source>
</evidence>
<organism evidence="3 4">
    <name type="scientific">Oceanobacillus chungangensis</name>
    <dbReference type="NCBI Taxonomy" id="1229152"/>
    <lineage>
        <taxon>Bacteria</taxon>
        <taxon>Bacillati</taxon>
        <taxon>Bacillota</taxon>
        <taxon>Bacilli</taxon>
        <taxon>Bacillales</taxon>
        <taxon>Bacillaceae</taxon>
        <taxon>Oceanobacillus</taxon>
    </lineage>
</organism>
<dbReference type="EMBL" id="PIOD01000026">
    <property type="protein sequence ID" value="RDW15105.1"/>
    <property type="molecule type" value="Genomic_DNA"/>
</dbReference>
<dbReference type="AlphaFoldDB" id="A0A3D8PIU2"/>
<protein>
    <recommendedName>
        <fullName evidence="2">YcxB-like C-terminal domain-containing protein</fullName>
    </recommendedName>
</protein>
<reference evidence="4" key="1">
    <citation type="submission" date="2017-11" db="EMBL/GenBank/DDBJ databases">
        <authorList>
            <person name="Zhu W."/>
        </authorList>
    </citation>
    <scope>NUCLEOTIDE SEQUENCE [LARGE SCALE GENOMIC DNA]</scope>
    <source>
        <strain evidence="4">CAU 1051</strain>
    </source>
</reference>
<feature type="transmembrane region" description="Helical" evidence="1">
    <location>
        <begin position="14"/>
        <end position="45"/>
    </location>
</feature>
<accession>A0A3D8PIU2</accession>
<dbReference type="Proteomes" id="UP000256520">
    <property type="component" value="Unassembled WGS sequence"/>
</dbReference>
<keyword evidence="4" id="KW-1185">Reference proteome</keyword>
<evidence type="ECO:0000259" key="2">
    <source>
        <dbReference type="Pfam" id="PF14317"/>
    </source>
</evidence>
<evidence type="ECO:0000313" key="4">
    <source>
        <dbReference type="Proteomes" id="UP000256520"/>
    </source>
</evidence>
<comment type="caution">
    <text evidence="3">The sequence shown here is derived from an EMBL/GenBank/DDBJ whole genome shotgun (WGS) entry which is preliminary data.</text>
</comment>
<dbReference type="Pfam" id="PF14317">
    <property type="entry name" value="YcxB"/>
    <property type="match status" value="1"/>
</dbReference>
<keyword evidence="1" id="KW-0472">Membrane</keyword>
<evidence type="ECO:0000256" key="1">
    <source>
        <dbReference type="SAM" id="Phobius"/>
    </source>
</evidence>
<dbReference type="InterPro" id="IPR025588">
    <property type="entry name" value="YcxB-like_C"/>
</dbReference>
<sequence>MISDFVLQFIYGRYWNIAIIFFSDVMKAAITSCLITSLGVLIILFRTQKEYKSDRLIKSDLSYTINKEGINQKVRKSNNYIEWEDIYKFYEKKDMFLAYVSRNKAIILPKRYFNTYDEIVTLKNLVRERLKEKKIKIK</sequence>